<dbReference type="InterPro" id="IPR008727">
    <property type="entry name" value="PAAR_motif"/>
</dbReference>
<evidence type="ECO:0000313" key="3">
    <source>
        <dbReference type="Proteomes" id="UP000243680"/>
    </source>
</evidence>
<proteinExistence type="predicted"/>
<feature type="region of interest" description="Disordered" evidence="1">
    <location>
        <begin position="1"/>
        <end position="20"/>
    </location>
</feature>
<evidence type="ECO:0000256" key="1">
    <source>
        <dbReference type="SAM" id="MobiDB-lite"/>
    </source>
</evidence>
<dbReference type="CDD" id="cd14744">
    <property type="entry name" value="PAAR_CT_2"/>
    <property type="match status" value="1"/>
</dbReference>
<dbReference type="Pfam" id="PF05488">
    <property type="entry name" value="PAAR_motif"/>
    <property type="match status" value="1"/>
</dbReference>
<name>A0A1B4LA85_9BURK</name>
<dbReference type="Gene3D" id="2.60.200.60">
    <property type="match status" value="1"/>
</dbReference>
<gene>
    <name evidence="2" type="ORF">WJ35_02660</name>
</gene>
<reference evidence="2 3" key="1">
    <citation type="submission" date="2015-12" db="EMBL/GenBank/DDBJ databases">
        <title>Diversity of Burkholderia near neighbor genomes.</title>
        <authorList>
            <person name="Sahl J."/>
            <person name="Wagner D."/>
            <person name="Keim P."/>
        </authorList>
    </citation>
    <scope>NUCLEOTIDE SEQUENCE [LARGE SCALE GENOMIC DNA]</scope>
    <source>
        <strain evidence="2 3">MSMB0783</strain>
    </source>
</reference>
<dbReference type="RefSeq" id="WP_060042731.1">
    <property type="nucleotide sequence ID" value="NZ_CP013420.1"/>
</dbReference>
<protein>
    <recommendedName>
        <fullName evidence="4">PAAR domain-containing protein</fullName>
    </recommendedName>
</protein>
<evidence type="ECO:0008006" key="4">
    <source>
        <dbReference type="Google" id="ProtNLM"/>
    </source>
</evidence>
<dbReference type="Proteomes" id="UP000243680">
    <property type="component" value="Chromosome 1"/>
</dbReference>
<organism evidence="2 3">
    <name type="scientific">Burkholderia ubonensis</name>
    <dbReference type="NCBI Taxonomy" id="101571"/>
    <lineage>
        <taxon>Bacteria</taxon>
        <taxon>Pseudomonadati</taxon>
        <taxon>Pseudomonadota</taxon>
        <taxon>Betaproteobacteria</taxon>
        <taxon>Burkholderiales</taxon>
        <taxon>Burkholderiaceae</taxon>
        <taxon>Burkholderia</taxon>
        <taxon>Burkholderia cepacia complex</taxon>
    </lineage>
</organism>
<evidence type="ECO:0000313" key="2">
    <source>
        <dbReference type="EMBL" id="AOJ74085.1"/>
    </source>
</evidence>
<dbReference type="EMBL" id="CP013420">
    <property type="protein sequence ID" value="AOJ74085.1"/>
    <property type="molecule type" value="Genomic_DNA"/>
</dbReference>
<dbReference type="AlphaFoldDB" id="A0A1B4LA85"/>
<accession>A0A1B4LA85</accession>
<sequence length="83" mass="8865">MLNAIRMGDSTDHGGEVVEASPIMRINGRGVARKGDKIKCPIHPDVNPNVIEEGDPNIKDHGVPIARQGHLGTCGCRLISSLE</sequence>